<protein>
    <submittedName>
        <fullName evidence="2">Transglutaminase family protein</fullName>
    </submittedName>
</protein>
<evidence type="ECO:0000313" key="3">
    <source>
        <dbReference type="Proteomes" id="UP001208938"/>
    </source>
</evidence>
<dbReference type="SUPFAM" id="SSF54001">
    <property type="entry name" value="Cysteine proteinases"/>
    <property type="match status" value="1"/>
</dbReference>
<keyword evidence="3" id="KW-1185">Reference proteome</keyword>
<dbReference type="InterPro" id="IPR038765">
    <property type="entry name" value="Papain-like_cys_pep_sf"/>
</dbReference>
<dbReference type="Gene3D" id="3.10.620.30">
    <property type="match status" value="1"/>
</dbReference>
<evidence type="ECO:0000259" key="1">
    <source>
        <dbReference type="SMART" id="SM00460"/>
    </source>
</evidence>
<organism evidence="2 3">
    <name type="scientific">Pararhodobacter zhoushanensis</name>
    <dbReference type="NCBI Taxonomy" id="2479545"/>
    <lineage>
        <taxon>Bacteria</taxon>
        <taxon>Pseudomonadati</taxon>
        <taxon>Pseudomonadota</taxon>
        <taxon>Alphaproteobacteria</taxon>
        <taxon>Rhodobacterales</taxon>
        <taxon>Paracoccaceae</taxon>
        <taxon>Pararhodobacter</taxon>
    </lineage>
</organism>
<dbReference type="Pfam" id="PF01841">
    <property type="entry name" value="Transglut_core"/>
    <property type="match status" value="1"/>
</dbReference>
<feature type="domain" description="Transglutaminase-like" evidence="1">
    <location>
        <begin position="157"/>
        <end position="222"/>
    </location>
</feature>
<dbReference type="SMART" id="SM00460">
    <property type="entry name" value="TGc"/>
    <property type="match status" value="1"/>
</dbReference>
<accession>A0ABT3H0N3</accession>
<sequence length="268" mass="28563">MRLLVNHVTTYLYDQPVRAVVQSHRLRPTVCLNQVENAWKVEVSDGLRGGCFRDGAGDEIQAWTVQGPVDQITVTVTGDITTTDQSGILRGQREMIPPVAWLGDTFATSPDSALRDLARTASGSSPLALAHDLSRVVSEAIAYTPGSTSSATTAAEALALGTGVCQDQAHALITCARLRDLPARYVSGYLFTDAKGESHEAAHAWAEIWVDSLGWVGFDPANECCPDERYIRLGSGSDAVMAAPIRGIARGPGTETMEIAVAIAQAQQ</sequence>
<dbReference type="InterPro" id="IPR002931">
    <property type="entry name" value="Transglutaminase-like"/>
</dbReference>
<reference evidence="2 3" key="1">
    <citation type="submission" date="2022-10" db="EMBL/GenBank/DDBJ databases">
        <title>Pararhodobacter sp. nov., isolated from marine algae.</title>
        <authorList>
            <person name="Choi B.J."/>
            <person name="Kim J.M."/>
            <person name="Lee J.K."/>
            <person name="Choi D.G."/>
            <person name="Jeon C.O."/>
        </authorList>
    </citation>
    <scope>NUCLEOTIDE SEQUENCE [LARGE SCALE GENOMIC DNA]</scope>
    <source>
        <strain evidence="2 3">ZQ420</strain>
    </source>
</reference>
<name>A0ABT3H0N3_9RHOB</name>
<evidence type="ECO:0000313" key="2">
    <source>
        <dbReference type="EMBL" id="MCW1933357.1"/>
    </source>
</evidence>
<dbReference type="RefSeq" id="WP_264506281.1">
    <property type="nucleotide sequence ID" value="NZ_JAPDFL010000001.1"/>
</dbReference>
<dbReference type="PANTHER" id="PTHR33490">
    <property type="entry name" value="BLR5614 PROTEIN-RELATED"/>
    <property type="match status" value="1"/>
</dbReference>
<proteinExistence type="predicted"/>
<dbReference type="Proteomes" id="UP001208938">
    <property type="component" value="Unassembled WGS sequence"/>
</dbReference>
<dbReference type="PANTHER" id="PTHR33490:SF6">
    <property type="entry name" value="SLL1049 PROTEIN"/>
    <property type="match status" value="1"/>
</dbReference>
<gene>
    <name evidence="2" type="ORF">OKW52_14090</name>
</gene>
<dbReference type="EMBL" id="JAPDFL010000001">
    <property type="protein sequence ID" value="MCW1933357.1"/>
    <property type="molecule type" value="Genomic_DNA"/>
</dbReference>
<comment type="caution">
    <text evidence="2">The sequence shown here is derived from an EMBL/GenBank/DDBJ whole genome shotgun (WGS) entry which is preliminary data.</text>
</comment>
<dbReference type="InterPro" id="IPR013589">
    <property type="entry name" value="Bac_transglu_N"/>
</dbReference>
<dbReference type="Pfam" id="PF08379">
    <property type="entry name" value="Bact_transglu_N"/>
    <property type="match status" value="1"/>
</dbReference>